<comment type="caution">
    <text evidence="1">The sequence shown here is derived from an EMBL/GenBank/DDBJ whole genome shotgun (WGS) entry which is preliminary data.</text>
</comment>
<dbReference type="Proteomes" id="UP000827872">
    <property type="component" value="Linkage Group LG15"/>
</dbReference>
<evidence type="ECO:0000313" key="2">
    <source>
        <dbReference type="Proteomes" id="UP000827872"/>
    </source>
</evidence>
<keyword evidence="2" id="KW-1185">Reference proteome</keyword>
<sequence length="87" mass="9343">MTEITEKENEPQPNPDAQQPPATGASLQETKPQPLRVGRSGPVPLGSSPVPFRLVHTALGVRIGTRQTVDRDQVVELGRRIGSLPAL</sequence>
<evidence type="ECO:0000313" key="1">
    <source>
        <dbReference type="EMBL" id="KAH7996255.1"/>
    </source>
</evidence>
<reference evidence="1" key="1">
    <citation type="submission" date="2021-08" db="EMBL/GenBank/DDBJ databases">
        <title>The first chromosome-level gecko genome reveals the dynamic sex chromosomes of Neotropical dwarf geckos (Sphaerodactylidae: Sphaerodactylus).</title>
        <authorList>
            <person name="Pinto B.J."/>
            <person name="Keating S.E."/>
            <person name="Gamble T."/>
        </authorList>
    </citation>
    <scope>NUCLEOTIDE SEQUENCE</scope>
    <source>
        <strain evidence="1">TG3544</strain>
    </source>
</reference>
<organism evidence="1 2">
    <name type="scientific">Sphaerodactylus townsendi</name>
    <dbReference type="NCBI Taxonomy" id="933632"/>
    <lineage>
        <taxon>Eukaryota</taxon>
        <taxon>Metazoa</taxon>
        <taxon>Chordata</taxon>
        <taxon>Craniata</taxon>
        <taxon>Vertebrata</taxon>
        <taxon>Euteleostomi</taxon>
        <taxon>Lepidosauria</taxon>
        <taxon>Squamata</taxon>
        <taxon>Bifurcata</taxon>
        <taxon>Gekkota</taxon>
        <taxon>Sphaerodactylidae</taxon>
        <taxon>Sphaerodactylus</taxon>
    </lineage>
</organism>
<protein>
    <submittedName>
        <fullName evidence="1">Uncharacterized protein</fullName>
    </submittedName>
</protein>
<accession>A0ACB8EU06</accession>
<proteinExistence type="predicted"/>
<name>A0ACB8EU06_9SAUR</name>
<dbReference type="EMBL" id="CM037628">
    <property type="protein sequence ID" value="KAH7996255.1"/>
    <property type="molecule type" value="Genomic_DNA"/>
</dbReference>
<gene>
    <name evidence="1" type="ORF">K3G42_003237</name>
</gene>